<name>A0ABV0S4B3_9TELE</name>
<sequence>MDRMGSPLKTKDSQYQSDITSFCLIFAMHIYSFHSSYVNNNCFSFFLIWSSCFLLMGGPRLHVHLWRHSLLGVPVGLPGVGMMRWDRRSDFLPRDSSATGPLAPWIRGCFPPCPG</sequence>
<comment type="caution">
    <text evidence="1">The sequence shown here is derived from an EMBL/GenBank/DDBJ whole genome shotgun (WGS) entry which is preliminary data.</text>
</comment>
<accession>A0ABV0S4B3</accession>
<dbReference type="EMBL" id="JAHRIN010067595">
    <property type="protein sequence ID" value="MEQ2214722.1"/>
    <property type="molecule type" value="Genomic_DNA"/>
</dbReference>
<keyword evidence="2" id="KW-1185">Reference proteome</keyword>
<proteinExistence type="predicted"/>
<protein>
    <submittedName>
        <fullName evidence="1">Uncharacterized protein</fullName>
    </submittedName>
</protein>
<dbReference type="Proteomes" id="UP001434883">
    <property type="component" value="Unassembled WGS sequence"/>
</dbReference>
<gene>
    <name evidence="1" type="ORF">XENOCAPTIV_018014</name>
</gene>
<evidence type="ECO:0000313" key="2">
    <source>
        <dbReference type="Proteomes" id="UP001434883"/>
    </source>
</evidence>
<organism evidence="1 2">
    <name type="scientific">Xenoophorus captivus</name>
    <dbReference type="NCBI Taxonomy" id="1517983"/>
    <lineage>
        <taxon>Eukaryota</taxon>
        <taxon>Metazoa</taxon>
        <taxon>Chordata</taxon>
        <taxon>Craniata</taxon>
        <taxon>Vertebrata</taxon>
        <taxon>Euteleostomi</taxon>
        <taxon>Actinopterygii</taxon>
        <taxon>Neopterygii</taxon>
        <taxon>Teleostei</taxon>
        <taxon>Neoteleostei</taxon>
        <taxon>Acanthomorphata</taxon>
        <taxon>Ovalentaria</taxon>
        <taxon>Atherinomorphae</taxon>
        <taxon>Cyprinodontiformes</taxon>
        <taxon>Goodeidae</taxon>
        <taxon>Xenoophorus</taxon>
    </lineage>
</organism>
<evidence type="ECO:0000313" key="1">
    <source>
        <dbReference type="EMBL" id="MEQ2214722.1"/>
    </source>
</evidence>
<reference evidence="1 2" key="1">
    <citation type="submission" date="2021-06" db="EMBL/GenBank/DDBJ databases">
        <authorList>
            <person name="Palmer J.M."/>
        </authorList>
    </citation>
    <scope>NUCLEOTIDE SEQUENCE [LARGE SCALE GENOMIC DNA]</scope>
    <source>
        <strain evidence="1 2">XC_2019</strain>
        <tissue evidence="1">Muscle</tissue>
    </source>
</reference>